<sequence>MMPISPERCIGGRDLTEPRLSPDASMVVFASSSAGVASLTLSRLDGAPPRQLTAYPAPRPGRGFGGGCWCWSPDSRAVVYSAADGNLWWQPVPGGQVRRLTDHGPERTAQAPMVALDGSAVVYVVDQAEVWLQPLPDGDPRRLDDGSADFCFDPQLLPDSSGAFWQAWSVPDMPWDAARVQGVSFGPRPPVSIVAAGAVQQPQCMPDGTIICVRDDHGWNNVWLGDAPLVDEPFEHAGPTWGLGQRSVVVSPDGAQVAFTRNEDGFGRLCVVDVATGTVRQVARAVHGQLSWQGNRLCALRSGACTPTQVVSYDTDTWERTVIDVGPVSGWEDESLAEPELHRFVARDGAALHARLYRADEPTDRLLCWLHGGPTDQWQVTFMPRLAYWRSRGWNVLVPDHRGSTGHGRDYQQALRGRWGELDIDDTADVLAQAQAQGWGSPGHTVLMGGSSGGFTVLGVLASSAHLVAAAVVSYPVTDLFDLAERSHRFERHYTVSLVGPVPARAGVPGPYLERSPVHVADRIRTPLLMFHGDADAVVPVEQSRMLAARIVQAGGSVELHVYAGEGHGFRQPDNQLDEYRRIGEFIADHVR</sequence>
<dbReference type="SUPFAM" id="SSF82171">
    <property type="entry name" value="DPP6 N-terminal domain-like"/>
    <property type="match status" value="1"/>
</dbReference>
<reference evidence="2" key="1">
    <citation type="submission" date="2020-05" db="EMBL/GenBank/DDBJ databases">
        <authorList>
            <person name="Chiriac C."/>
            <person name="Salcher M."/>
            <person name="Ghai R."/>
            <person name="Kavagutti S V."/>
        </authorList>
    </citation>
    <scope>NUCLEOTIDE SEQUENCE</scope>
</reference>
<dbReference type="PANTHER" id="PTHR43056">
    <property type="entry name" value="PEPTIDASE S9 PROLYL OLIGOPEPTIDASE"/>
    <property type="match status" value="1"/>
</dbReference>
<dbReference type="Pfam" id="PF00326">
    <property type="entry name" value="Peptidase_S9"/>
    <property type="match status" value="1"/>
</dbReference>
<dbReference type="GO" id="GO:0006508">
    <property type="term" value="P:proteolysis"/>
    <property type="evidence" value="ECO:0007669"/>
    <property type="project" value="InterPro"/>
</dbReference>
<organism evidence="2">
    <name type="scientific">freshwater metagenome</name>
    <dbReference type="NCBI Taxonomy" id="449393"/>
    <lineage>
        <taxon>unclassified sequences</taxon>
        <taxon>metagenomes</taxon>
        <taxon>ecological metagenomes</taxon>
    </lineage>
</organism>
<evidence type="ECO:0000313" key="2">
    <source>
        <dbReference type="EMBL" id="CAB4884151.1"/>
    </source>
</evidence>
<dbReference type="Gene3D" id="3.40.50.1820">
    <property type="entry name" value="alpha/beta hydrolase"/>
    <property type="match status" value="1"/>
</dbReference>
<dbReference type="SUPFAM" id="SSF53474">
    <property type="entry name" value="alpha/beta-Hydrolases"/>
    <property type="match status" value="1"/>
</dbReference>
<name>A0A6J7EPN5_9ZZZZ</name>
<dbReference type="InterPro" id="IPR050585">
    <property type="entry name" value="Xaa-Pro_dipeptidyl-ppase/CocE"/>
</dbReference>
<dbReference type="GO" id="GO:0008236">
    <property type="term" value="F:serine-type peptidase activity"/>
    <property type="evidence" value="ECO:0007669"/>
    <property type="project" value="InterPro"/>
</dbReference>
<dbReference type="EMBL" id="CAFBLP010000049">
    <property type="protein sequence ID" value="CAB4884151.1"/>
    <property type="molecule type" value="Genomic_DNA"/>
</dbReference>
<dbReference type="Gene3D" id="2.120.10.30">
    <property type="entry name" value="TolB, C-terminal domain"/>
    <property type="match status" value="2"/>
</dbReference>
<accession>A0A6J7EPN5</accession>
<dbReference type="AlphaFoldDB" id="A0A6J7EPN5"/>
<protein>
    <submittedName>
        <fullName evidence="2">Unannotated protein</fullName>
    </submittedName>
</protein>
<gene>
    <name evidence="2" type="ORF">UFOPK3376_01895</name>
</gene>
<dbReference type="InterPro" id="IPR029058">
    <property type="entry name" value="AB_hydrolase_fold"/>
</dbReference>
<feature type="domain" description="Peptidase S9 prolyl oligopeptidase catalytic" evidence="1">
    <location>
        <begin position="382"/>
        <end position="591"/>
    </location>
</feature>
<dbReference type="PANTHER" id="PTHR43056:SF5">
    <property type="entry name" value="PEPTIDASE S9 PROLYL OLIGOPEPTIDASE CATALYTIC DOMAIN-CONTAINING PROTEIN"/>
    <property type="match status" value="1"/>
</dbReference>
<dbReference type="InterPro" id="IPR001375">
    <property type="entry name" value="Peptidase_S9_cat"/>
</dbReference>
<dbReference type="InterPro" id="IPR011042">
    <property type="entry name" value="6-blade_b-propeller_TolB-like"/>
</dbReference>
<proteinExistence type="predicted"/>
<evidence type="ECO:0000259" key="1">
    <source>
        <dbReference type="Pfam" id="PF00326"/>
    </source>
</evidence>